<evidence type="ECO:0000256" key="1">
    <source>
        <dbReference type="SAM" id="Phobius"/>
    </source>
</evidence>
<organism evidence="2 3">
    <name type="scientific">Neobacillus mesonae</name>
    <dbReference type="NCBI Taxonomy" id="1193713"/>
    <lineage>
        <taxon>Bacteria</taxon>
        <taxon>Bacillati</taxon>
        <taxon>Bacillota</taxon>
        <taxon>Bacilli</taxon>
        <taxon>Bacillales</taxon>
        <taxon>Bacillaceae</taxon>
        <taxon>Neobacillus</taxon>
    </lineage>
</organism>
<dbReference type="EMBL" id="CP022572">
    <property type="protein sequence ID" value="AZU64366.1"/>
    <property type="molecule type" value="Genomic_DNA"/>
</dbReference>
<keyword evidence="1" id="KW-0472">Membrane</keyword>
<name>A0A3Q9R1V0_9BACI</name>
<protein>
    <submittedName>
        <fullName evidence="2">Uncharacterized protein</fullName>
    </submittedName>
</protein>
<keyword evidence="3" id="KW-1185">Reference proteome</keyword>
<reference evidence="2 3" key="1">
    <citation type="submission" date="2017-07" db="EMBL/GenBank/DDBJ databases">
        <title>The complete genome sequence of Bacillus mesonae strain H20-5, an efficient strain improving plant abiotic stress resistance.</title>
        <authorList>
            <person name="Kim S.Y."/>
            <person name="Song H."/>
            <person name="Sang M.K."/>
            <person name="Weon H.-Y."/>
            <person name="Song J."/>
        </authorList>
    </citation>
    <scope>NUCLEOTIDE SEQUENCE [LARGE SCALE GENOMIC DNA]</scope>
    <source>
        <strain evidence="2 3">H20-5</strain>
    </source>
</reference>
<sequence>MYGLDSEECIIKIASLVVNIILNATGIFLGKQFFYKTSMRWHKYIQIGIYGEIIDYFRFQSLCLKEVLINIQDRYNL</sequence>
<dbReference type="Proteomes" id="UP000282892">
    <property type="component" value="Chromosome"/>
</dbReference>
<keyword evidence="1" id="KW-0812">Transmembrane</keyword>
<proteinExistence type="predicted"/>
<accession>A0A3Q9R1V0</accession>
<dbReference type="AlphaFoldDB" id="A0A3Q9R1V0"/>
<feature type="transmembrane region" description="Helical" evidence="1">
    <location>
        <begin position="12"/>
        <end position="30"/>
    </location>
</feature>
<evidence type="ECO:0000313" key="2">
    <source>
        <dbReference type="EMBL" id="AZU64366.1"/>
    </source>
</evidence>
<evidence type="ECO:0000313" key="3">
    <source>
        <dbReference type="Proteomes" id="UP000282892"/>
    </source>
</evidence>
<keyword evidence="1" id="KW-1133">Transmembrane helix</keyword>
<dbReference type="KEGG" id="nmk:CHR53_25760"/>
<gene>
    <name evidence="2" type="ORF">CHR53_25760</name>
</gene>